<evidence type="ECO:0000259" key="4">
    <source>
        <dbReference type="Pfam" id="PF25221"/>
    </source>
</evidence>
<name>A0AA37HUK2_SEGBR</name>
<proteinExistence type="predicted"/>
<protein>
    <submittedName>
        <fullName evidence="5">Membrane protein</fullName>
    </submittedName>
</protein>
<feature type="domain" description="Lnb N-terminal periplasmic" evidence="3">
    <location>
        <begin position="34"/>
        <end position="171"/>
    </location>
</feature>
<accession>A0AA37HUK2</accession>
<dbReference type="Pfam" id="PF13387">
    <property type="entry name" value="Lnb_N"/>
    <property type="match status" value="1"/>
</dbReference>
<dbReference type="InterPro" id="IPR057436">
    <property type="entry name" value="5TMH_Lnb"/>
</dbReference>
<keyword evidence="2" id="KW-0732">Signal</keyword>
<feature type="transmembrane region" description="Helical" evidence="1">
    <location>
        <begin position="267"/>
        <end position="290"/>
    </location>
</feature>
<feature type="transmembrane region" description="Helical" evidence="1">
    <location>
        <begin position="329"/>
        <end position="346"/>
    </location>
</feature>
<organism evidence="5 6">
    <name type="scientific">Segatella bryantii</name>
    <name type="common">Prevotella bryantii</name>
    <dbReference type="NCBI Taxonomy" id="77095"/>
    <lineage>
        <taxon>Bacteria</taxon>
        <taxon>Pseudomonadati</taxon>
        <taxon>Bacteroidota</taxon>
        <taxon>Bacteroidia</taxon>
        <taxon>Bacteroidales</taxon>
        <taxon>Prevotellaceae</taxon>
        <taxon>Segatella</taxon>
    </lineage>
</organism>
<dbReference type="InterPro" id="IPR025178">
    <property type="entry name" value="Lnb_N"/>
</dbReference>
<evidence type="ECO:0000256" key="2">
    <source>
        <dbReference type="SAM" id="SignalP"/>
    </source>
</evidence>
<keyword evidence="1" id="KW-1133">Transmembrane helix</keyword>
<feature type="transmembrane region" description="Helical" evidence="1">
    <location>
        <begin position="297"/>
        <end position="317"/>
    </location>
</feature>
<feature type="chain" id="PRO_5041228473" evidence="2">
    <location>
        <begin position="26"/>
        <end position="404"/>
    </location>
</feature>
<dbReference type="EMBL" id="BPTR01000001">
    <property type="protein sequence ID" value="GJG26457.1"/>
    <property type="molecule type" value="Genomic_DNA"/>
</dbReference>
<keyword evidence="1" id="KW-0812">Transmembrane</keyword>
<comment type="caution">
    <text evidence="5">The sequence shown here is derived from an EMBL/GenBank/DDBJ whole genome shotgun (WGS) entry which is preliminary data.</text>
</comment>
<feature type="transmembrane region" description="Helical" evidence="1">
    <location>
        <begin position="384"/>
        <end position="402"/>
    </location>
</feature>
<feature type="signal peptide" evidence="2">
    <location>
        <begin position="1"/>
        <end position="25"/>
    </location>
</feature>
<dbReference type="RefSeq" id="WP_074802860.1">
    <property type="nucleotide sequence ID" value="NZ_BPTR01000001.1"/>
</dbReference>
<evidence type="ECO:0000256" key="1">
    <source>
        <dbReference type="SAM" id="Phobius"/>
    </source>
</evidence>
<feature type="domain" description="Lnb-like transmembrane" evidence="4">
    <location>
        <begin position="268"/>
        <end position="401"/>
    </location>
</feature>
<gene>
    <name evidence="5" type="ORF">PRRU23_01570</name>
</gene>
<sequence>MKLFKYILRTFLLVFTLSVTTHVNAQSDYDLGSMDSVDICLLTCGPGQESYSMFGHTALRIHDKARQQDLAINYGMFSFSQPNFILRFILGQTDYTMGIQDMSDFIWQYQHEGRWIKQQKLQLSRKEKWEILQAIQENSRPENITYRYNFFFNNCTTKARDIILDHINRQEDVKGMAYIPSTYRKEIHKWNASSPWTQFGEDLLLGVSADFDISQSEYQFLPENLSNDWNHIQLTGHFDSLQNQKMPLVESTSWLISKQDKTENSGYILTPTVCFALLFIFTVIISLYEYRTGKKIWALDIFFYFATGIVGIVLFAMLFSKHPTVQCNLQILMFNPLVLAFGWSVIKSLQKRAWSKWAIRYSIFYGICLVLMLIGAFIQTYQPGIIILALSLLFRIIFNLKYNR</sequence>
<feature type="transmembrane region" description="Helical" evidence="1">
    <location>
        <begin position="358"/>
        <end position="378"/>
    </location>
</feature>
<reference evidence="5" key="1">
    <citation type="submission" date="2021-08" db="EMBL/GenBank/DDBJ databases">
        <title>Prevotella lacticifex sp. nov., isolated from rumen of cow.</title>
        <authorList>
            <person name="Shinkai T."/>
            <person name="Ikeyama N."/>
            <person name="Kumagai M."/>
            <person name="Ohmori H."/>
            <person name="Sakamoto M."/>
            <person name="Ohkuma M."/>
            <person name="Mitsumori M."/>
        </authorList>
    </citation>
    <scope>NUCLEOTIDE SEQUENCE</scope>
    <source>
        <strain evidence="5">DSM 11371</strain>
    </source>
</reference>
<evidence type="ECO:0000259" key="3">
    <source>
        <dbReference type="Pfam" id="PF13387"/>
    </source>
</evidence>
<dbReference type="Proteomes" id="UP000887043">
    <property type="component" value="Unassembled WGS sequence"/>
</dbReference>
<dbReference type="AlphaFoldDB" id="A0AA37HUK2"/>
<dbReference type="Pfam" id="PF25221">
    <property type="entry name" value="5TMH_Lnb"/>
    <property type="match status" value="1"/>
</dbReference>
<keyword evidence="1" id="KW-0472">Membrane</keyword>
<evidence type="ECO:0000313" key="5">
    <source>
        <dbReference type="EMBL" id="GJG26457.1"/>
    </source>
</evidence>
<evidence type="ECO:0000313" key="6">
    <source>
        <dbReference type="Proteomes" id="UP000887043"/>
    </source>
</evidence>